<evidence type="ECO:0008006" key="3">
    <source>
        <dbReference type="Google" id="ProtNLM"/>
    </source>
</evidence>
<keyword evidence="2" id="KW-1185">Reference proteome</keyword>
<organism evidence="1 2">
    <name type="scientific">Scopulibacillus darangshiensis</name>
    <dbReference type="NCBI Taxonomy" id="442528"/>
    <lineage>
        <taxon>Bacteria</taxon>
        <taxon>Bacillati</taxon>
        <taxon>Bacillota</taxon>
        <taxon>Bacilli</taxon>
        <taxon>Bacillales</taxon>
        <taxon>Sporolactobacillaceae</taxon>
        <taxon>Scopulibacillus</taxon>
    </lineage>
</organism>
<dbReference type="RefSeq" id="WP_132744434.1">
    <property type="nucleotide sequence ID" value="NZ_SLXK01000005.1"/>
</dbReference>
<proteinExistence type="predicted"/>
<dbReference type="AlphaFoldDB" id="A0A4R2P6W5"/>
<evidence type="ECO:0000313" key="1">
    <source>
        <dbReference type="EMBL" id="TCP30507.1"/>
    </source>
</evidence>
<reference evidence="1 2" key="1">
    <citation type="submission" date="2019-03" db="EMBL/GenBank/DDBJ databases">
        <title>Genomic Encyclopedia of Type Strains, Phase IV (KMG-IV): sequencing the most valuable type-strain genomes for metagenomic binning, comparative biology and taxonomic classification.</title>
        <authorList>
            <person name="Goeker M."/>
        </authorList>
    </citation>
    <scope>NUCLEOTIDE SEQUENCE [LARGE SCALE GENOMIC DNA]</scope>
    <source>
        <strain evidence="1 2">DSM 19377</strain>
    </source>
</reference>
<dbReference type="Proteomes" id="UP000295416">
    <property type="component" value="Unassembled WGS sequence"/>
</dbReference>
<comment type="caution">
    <text evidence="1">The sequence shown here is derived from an EMBL/GenBank/DDBJ whole genome shotgun (WGS) entry which is preliminary data.</text>
</comment>
<dbReference type="EMBL" id="SLXK01000005">
    <property type="protein sequence ID" value="TCP30507.1"/>
    <property type="molecule type" value="Genomic_DNA"/>
</dbReference>
<protein>
    <recommendedName>
        <fullName evidence="3">Peptidyl-prolyl cis-trans isomerase</fullName>
    </recommendedName>
</protein>
<name>A0A4R2P6W5_9BACL</name>
<dbReference type="OrthoDB" id="2404998at2"/>
<evidence type="ECO:0000313" key="2">
    <source>
        <dbReference type="Proteomes" id="UP000295416"/>
    </source>
</evidence>
<accession>A0A4R2P6W5</accession>
<gene>
    <name evidence="1" type="ORF">EV207_10536</name>
</gene>
<sequence length="159" mass="18101">MHQILSLSGQVKYTITLDPSVWIFDDRKMEIGDYFSKAENPTNEEDYTNQTELGKQMAKPPIKQSVKKYRKNQWLTDSFVIPAKPFIENAEPLESAGKIIFELKNDERYELPLEDAKEGVFAFSSNGKALKEDGPIHFYYGDGSNRSHPVKGIIEIIVG</sequence>